<dbReference type="Pfam" id="PF12804">
    <property type="entry name" value="NTP_transf_3"/>
    <property type="match status" value="1"/>
</dbReference>
<sequence>MPLQETQPPAVDCVIPAAGLSSRMGDWKLMLAYKNHTILDQCIENALSFCSRVILVAGFRGEELMLRYRDKPNILVVINEHFSTGMFSSIQLGVQQVSTEHFFITHGDMPMIDSRVFHAMWQRRGKVVFPGNPERTGHPVLLPRSIVPLVVGAAKESKMKSIIKQQRIEYLALTTVNIHLDVDTPEAYQALLKSDQSV</sequence>
<dbReference type="InterPro" id="IPR029044">
    <property type="entry name" value="Nucleotide-diphossugar_trans"/>
</dbReference>
<dbReference type="PANTHER" id="PTHR43777:SF1">
    <property type="entry name" value="MOLYBDENUM COFACTOR CYTIDYLYLTRANSFERASE"/>
    <property type="match status" value="1"/>
</dbReference>
<evidence type="ECO:0000259" key="2">
    <source>
        <dbReference type="Pfam" id="PF12804"/>
    </source>
</evidence>
<dbReference type="CDD" id="cd04182">
    <property type="entry name" value="GT_2_like_f"/>
    <property type="match status" value="1"/>
</dbReference>
<accession>B0TS87</accession>
<keyword evidence="4" id="KW-1185">Reference proteome</keyword>
<dbReference type="STRING" id="458817.Shal_0647"/>
<gene>
    <name evidence="3" type="ordered locus">Shal_0647</name>
</gene>
<reference evidence="3" key="1">
    <citation type="submission" date="2008-01" db="EMBL/GenBank/DDBJ databases">
        <title>Complete sequence of Shewanella halifaxensis HAW-EB4.</title>
        <authorList>
            <consortium name="US DOE Joint Genome Institute"/>
            <person name="Copeland A."/>
            <person name="Lucas S."/>
            <person name="Lapidus A."/>
            <person name="Glavina del Rio T."/>
            <person name="Dalin E."/>
            <person name="Tice H."/>
            <person name="Bruce D."/>
            <person name="Goodwin L."/>
            <person name="Pitluck S."/>
            <person name="Sims D."/>
            <person name="Brettin T."/>
            <person name="Detter J.C."/>
            <person name="Han C."/>
            <person name="Kuske C.R."/>
            <person name="Schmutz J."/>
            <person name="Larimer F."/>
            <person name="Land M."/>
            <person name="Hauser L."/>
            <person name="Kyrpides N."/>
            <person name="Kim E."/>
            <person name="Zhao J.-S."/>
            <person name="Richardson P."/>
        </authorList>
    </citation>
    <scope>NUCLEOTIDE SEQUENCE [LARGE SCALE GENOMIC DNA]</scope>
    <source>
        <strain evidence="3">HAW-EB4</strain>
    </source>
</reference>
<keyword evidence="1" id="KW-0460">Magnesium</keyword>
<name>B0TS87_SHEHH</name>
<dbReference type="RefSeq" id="WP_012275776.1">
    <property type="nucleotide sequence ID" value="NC_010334.1"/>
</dbReference>
<dbReference type="Proteomes" id="UP000001317">
    <property type="component" value="Chromosome"/>
</dbReference>
<dbReference type="InterPro" id="IPR025877">
    <property type="entry name" value="MobA-like_NTP_Trfase"/>
</dbReference>
<evidence type="ECO:0000313" key="3">
    <source>
        <dbReference type="EMBL" id="ABZ75222.1"/>
    </source>
</evidence>
<dbReference type="GO" id="GO:0016779">
    <property type="term" value="F:nucleotidyltransferase activity"/>
    <property type="evidence" value="ECO:0007669"/>
    <property type="project" value="UniProtKB-ARBA"/>
</dbReference>
<dbReference type="KEGG" id="shl:Shal_0647"/>
<dbReference type="PANTHER" id="PTHR43777">
    <property type="entry name" value="MOLYBDENUM COFACTOR CYTIDYLYLTRANSFERASE"/>
    <property type="match status" value="1"/>
</dbReference>
<proteinExistence type="predicted"/>
<dbReference type="HOGENOM" id="CLU_061980_1_2_6"/>
<evidence type="ECO:0000256" key="1">
    <source>
        <dbReference type="ARBA" id="ARBA00022842"/>
    </source>
</evidence>
<dbReference type="EMBL" id="CP000931">
    <property type="protein sequence ID" value="ABZ75222.1"/>
    <property type="molecule type" value="Genomic_DNA"/>
</dbReference>
<dbReference type="SUPFAM" id="SSF53448">
    <property type="entry name" value="Nucleotide-diphospho-sugar transferases"/>
    <property type="match status" value="1"/>
</dbReference>
<dbReference type="Gene3D" id="3.90.550.10">
    <property type="entry name" value="Spore Coat Polysaccharide Biosynthesis Protein SpsA, Chain A"/>
    <property type="match status" value="1"/>
</dbReference>
<dbReference type="OrthoDB" id="5298023at2"/>
<dbReference type="eggNOG" id="COG2068">
    <property type="taxonomic scope" value="Bacteria"/>
</dbReference>
<feature type="domain" description="MobA-like NTP transferase" evidence="2">
    <location>
        <begin position="13"/>
        <end position="166"/>
    </location>
</feature>
<protein>
    <submittedName>
        <fullName evidence="3">Hypotehtical YgfJ</fullName>
    </submittedName>
</protein>
<dbReference type="AlphaFoldDB" id="B0TS87"/>
<organism evidence="3 4">
    <name type="scientific">Shewanella halifaxensis (strain HAW-EB4)</name>
    <dbReference type="NCBI Taxonomy" id="458817"/>
    <lineage>
        <taxon>Bacteria</taxon>
        <taxon>Pseudomonadati</taxon>
        <taxon>Pseudomonadota</taxon>
        <taxon>Gammaproteobacteria</taxon>
        <taxon>Alteromonadales</taxon>
        <taxon>Shewanellaceae</taxon>
        <taxon>Shewanella</taxon>
    </lineage>
</organism>
<evidence type="ECO:0000313" key="4">
    <source>
        <dbReference type="Proteomes" id="UP000001317"/>
    </source>
</evidence>